<feature type="transmembrane region" description="Helical" evidence="2">
    <location>
        <begin position="320"/>
        <end position="337"/>
    </location>
</feature>
<dbReference type="GeneID" id="54487532"/>
<evidence type="ECO:0008006" key="5">
    <source>
        <dbReference type="Google" id="ProtNLM"/>
    </source>
</evidence>
<feature type="transmembrane region" description="Helical" evidence="2">
    <location>
        <begin position="481"/>
        <end position="500"/>
    </location>
</feature>
<evidence type="ECO:0000256" key="2">
    <source>
        <dbReference type="SAM" id="Phobius"/>
    </source>
</evidence>
<sequence length="612" mass="68295">MVTRMPTFRQAARDGKPTAQKKRYPLLPWITDPTLNVKEGPTHFSFSQRHEANSMELFFDLFFVANLALFTQYHIIVDNDGFVNYVAFFGILWGTWFSITMFDVRFADDCMYERACKLVQCAVFVVFSLVGSHFQPTGSRTYGISQTPSNETLQILSYALAASRALFAIQYLNVAYFCYIRGLKQVILPVVLNVLCYSISATALGLLSLAFRTPDYLRYVYVVWYATMVIEIICVLGVSAKWRDISFKHTHLVERMGLLTLIVIGEGILGIGKTISIILRTTQVSEYYGLTLVILLIIFMMYAIYFDSTPDGLIGTLRQQFWAFLHFPLHLSIIGVVEGVQQLVRGRYFHNTILDFADDIQDLCAYQHLEGSQLVDPLQLVVDNLKLEDKANSLQLIPLINDSLQRVANTTGICNPENTRDILASPVGSSNWVSALTEPIYNLFSSVAGGIYASTLVDNQVPTAEQIHGLERDLYTPAYSYFWGALALFAATTVVLNLLSRRTAFDISMWIAIAARVHVTIVAIVLGVVGGVDIVFYSKFGFSVGVAPIAFACLFWIFGADHVGRLFSNLALDKSGGPDDASDEEKKANGDSEDQLLPGTTYFPAPRHIDDE</sequence>
<feature type="region of interest" description="Disordered" evidence="1">
    <location>
        <begin position="575"/>
        <end position="612"/>
    </location>
</feature>
<keyword evidence="4" id="KW-1185">Reference proteome</keyword>
<keyword evidence="2" id="KW-0812">Transmembrane</keyword>
<feature type="transmembrane region" description="Helical" evidence="2">
    <location>
        <begin position="216"/>
        <end position="238"/>
    </location>
</feature>
<dbReference type="OrthoDB" id="3177213at2759"/>
<keyword evidence="2" id="KW-1133">Transmembrane helix</keyword>
<feature type="transmembrane region" description="Helical" evidence="2">
    <location>
        <begin position="287"/>
        <end position="308"/>
    </location>
</feature>
<dbReference type="InterPro" id="IPR010640">
    <property type="entry name" value="Low_temperature_requirement_A"/>
</dbReference>
<protein>
    <recommendedName>
        <fullName evidence="5">Low temperature requirement A</fullName>
    </recommendedName>
</protein>
<reference evidence="3" key="1">
    <citation type="journal article" date="2020" name="Stud. Mycol.">
        <title>101 Dothideomycetes genomes: a test case for predicting lifestyles and emergence of pathogens.</title>
        <authorList>
            <person name="Haridas S."/>
            <person name="Albert R."/>
            <person name="Binder M."/>
            <person name="Bloem J."/>
            <person name="Labutti K."/>
            <person name="Salamov A."/>
            <person name="Andreopoulos B."/>
            <person name="Baker S."/>
            <person name="Barry K."/>
            <person name="Bills G."/>
            <person name="Bluhm B."/>
            <person name="Cannon C."/>
            <person name="Castanera R."/>
            <person name="Culley D."/>
            <person name="Daum C."/>
            <person name="Ezra D."/>
            <person name="Gonzalez J."/>
            <person name="Henrissat B."/>
            <person name="Kuo A."/>
            <person name="Liang C."/>
            <person name="Lipzen A."/>
            <person name="Lutzoni F."/>
            <person name="Magnuson J."/>
            <person name="Mondo S."/>
            <person name="Nolan M."/>
            <person name="Ohm R."/>
            <person name="Pangilinan J."/>
            <person name="Park H.-J."/>
            <person name="Ramirez L."/>
            <person name="Alfaro M."/>
            <person name="Sun H."/>
            <person name="Tritt A."/>
            <person name="Yoshinaga Y."/>
            <person name="Zwiers L.-H."/>
            <person name="Turgeon B."/>
            <person name="Goodwin S."/>
            <person name="Spatafora J."/>
            <person name="Crous P."/>
            <person name="Grigoriev I."/>
        </authorList>
    </citation>
    <scope>NUCLEOTIDE SEQUENCE</scope>
    <source>
        <strain evidence="3">CBS 121739</strain>
    </source>
</reference>
<evidence type="ECO:0000313" key="3">
    <source>
        <dbReference type="EMBL" id="KAF2762113.1"/>
    </source>
</evidence>
<accession>A0A6A6WH31</accession>
<organism evidence="3 4">
    <name type="scientific">Pseudovirgaria hyperparasitica</name>
    <dbReference type="NCBI Taxonomy" id="470096"/>
    <lineage>
        <taxon>Eukaryota</taxon>
        <taxon>Fungi</taxon>
        <taxon>Dikarya</taxon>
        <taxon>Ascomycota</taxon>
        <taxon>Pezizomycotina</taxon>
        <taxon>Dothideomycetes</taxon>
        <taxon>Dothideomycetes incertae sedis</taxon>
        <taxon>Acrospermales</taxon>
        <taxon>Acrospermaceae</taxon>
        <taxon>Pseudovirgaria</taxon>
    </lineage>
</organism>
<feature type="transmembrane region" description="Helical" evidence="2">
    <location>
        <begin position="82"/>
        <end position="104"/>
    </location>
</feature>
<name>A0A6A6WH31_9PEZI</name>
<dbReference type="EMBL" id="ML996566">
    <property type="protein sequence ID" value="KAF2762113.1"/>
    <property type="molecule type" value="Genomic_DNA"/>
</dbReference>
<keyword evidence="2" id="KW-0472">Membrane</keyword>
<dbReference type="PANTHER" id="PTHR42101">
    <property type="entry name" value="CHROMOSOME 16, WHOLE GENOME SHOTGUN SEQUENCE"/>
    <property type="match status" value="1"/>
</dbReference>
<feature type="transmembrane region" description="Helical" evidence="2">
    <location>
        <begin position="507"/>
        <end position="530"/>
    </location>
</feature>
<evidence type="ECO:0000256" key="1">
    <source>
        <dbReference type="SAM" id="MobiDB-lite"/>
    </source>
</evidence>
<feature type="transmembrane region" description="Helical" evidence="2">
    <location>
        <begin position="116"/>
        <end position="135"/>
    </location>
</feature>
<feature type="transmembrane region" description="Helical" evidence="2">
    <location>
        <begin position="536"/>
        <end position="558"/>
    </location>
</feature>
<feature type="transmembrane region" description="Helical" evidence="2">
    <location>
        <begin position="186"/>
        <end position="210"/>
    </location>
</feature>
<feature type="transmembrane region" description="Helical" evidence="2">
    <location>
        <begin position="57"/>
        <end position="76"/>
    </location>
</feature>
<dbReference type="AlphaFoldDB" id="A0A6A6WH31"/>
<proteinExistence type="predicted"/>
<gene>
    <name evidence="3" type="ORF">EJ05DRAFT_496983</name>
</gene>
<dbReference type="RefSeq" id="XP_033604564.1">
    <property type="nucleotide sequence ID" value="XM_033746478.1"/>
</dbReference>
<feature type="transmembrane region" description="Helical" evidence="2">
    <location>
        <begin position="258"/>
        <end position="281"/>
    </location>
</feature>
<evidence type="ECO:0000313" key="4">
    <source>
        <dbReference type="Proteomes" id="UP000799437"/>
    </source>
</evidence>
<dbReference type="Pfam" id="PF06772">
    <property type="entry name" value="LtrA"/>
    <property type="match status" value="1"/>
</dbReference>
<dbReference type="PANTHER" id="PTHR42101:SF1">
    <property type="entry name" value="LOW TEMPERATURE REQUIREMENT A"/>
    <property type="match status" value="1"/>
</dbReference>
<dbReference type="Proteomes" id="UP000799437">
    <property type="component" value="Unassembled WGS sequence"/>
</dbReference>